<dbReference type="Proteomes" id="UP000247498">
    <property type="component" value="Unassembled WGS sequence"/>
</dbReference>
<comment type="caution">
    <text evidence="2">The sequence shown here is derived from an EMBL/GenBank/DDBJ whole genome shotgun (WGS) entry which is preliminary data.</text>
</comment>
<dbReference type="Gene3D" id="3.30.530.20">
    <property type="match status" value="1"/>
</dbReference>
<dbReference type="InterPro" id="IPR019587">
    <property type="entry name" value="Polyketide_cyclase/dehydratase"/>
</dbReference>
<dbReference type="InterPro" id="IPR023393">
    <property type="entry name" value="START-like_dom_sf"/>
</dbReference>
<evidence type="ECO:0008006" key="4">
    <source>
        <dbReference type="Google" id="ProtNLM"/>
    </source>
</evidence>
<evidence type="ECO:0000256" key="1">
    <source>
        <dbReference type="SAM" id="MobiDB-lite"/>
    </source>
</evidence>
<evidence type="ECO:0000313" key="3">
    <source>
        <dbReference type="Proteomes" id="UP000247498"/>
    </source>
</evidence>
<dbReference type="AlphaFoldDB" id="A0A2V0PDX6"/>
<dbReference type="SUPFAM" id="SSF55961">
    <property type="entry name" value="Bet v1-like"/>
    <property type="match status" value="1"/>
</dbReference>
<organism evidence="2 3">
    <name type="scientific">Raphidocelis subcapitata</name>
    <dbReference type="NCBI Taxonomy" id="307507"/>
    <lineage>
        <taxon>Eukaryota</taxon>
        <taxon>Viridiplantae</taxon>
        <taxon>Chlorophyta</taxon>
        <taxon>core chlorophytes</taxon>
        <taxon>Chlorophyceae</taxon>
        <taxon>CS clade</taxon>
        <taxon>Sphaeropleales</taxon>
        <taxon>Selenastraceae</taxon>
        <taxon>Raphidocelis</taxon>
    </lineage>
</organism>
<accession>A0A2V0PDX6</accession>
<dbReference type="InParanoid" id="A0A2V0PDX6"/>
<dbReference type="Pfam" id="PF10604">
    <property type="entry name" value="Polyketide_cyc2"/>
    <property type="match status" value="1"/>
</dbReference>
<name>A0A2V0PDX6_9CHLO</name>
<feature type="compositionally biased region" description="Gly residues" evidence="1">
    <location>
        <begin position="166"/>
        <end position="186"/>
    </location>
</feature>
<protein>
    <recommendedName>
        <fullName evidence="4">START domain-containing protein</fullName>
    </recommendedName>
</protein>
<dbReference type="EMBL" id="BDRX01000115">
    <property type="protein sequence ID" value="GBF98061.1"/>
    <property type="molecule type" value="Genomic_DNA"/>
</dbReference>
<keyword evidence="3" id="KW-1185">Reference proteome</keyword>
<reference evidence="2 3" key="1">
    <citation type="journal article" date="2018" name="Sci. Rep.">
        <title>Raphidocelis subcapitata (=Pseudokirchneriella subcapitata) provides an insight into genome evolution and environmental adaptations in the Sphaeropleales.</title>
        <authorList>
            <person name="Suzuki S."/>
            <person name="Yamaguchi H."/>
            <person name="Nakajima N."/>
            <person name="Kawachi M."/>
        </authorList>
    </citation>
    <scope>NUCLEOTIDE SEQUENCE [LARGE SCALE GENOMIC DNA]</scope>
    <source>
        <strain evidence="2 3">NIES-35</strain>
    </source>
</reference>
<proteinExistence type="predicted"/>
<feature type="region of interest" description="Disordered" evidence="1">
    <location>
        <begin position="163"/>
        <end position="209"/>
    </location>
</feature>
<feature type="compositionally biased region" description="Pro residues" evidence="1">
    <location>
        <begin position="190"/>
        <end position="200"/>
    </location>
</feature>
<sequence length="209" mass="21521">MATVKALKRPGGEFGASGRVPLAADADAVLALVADVESQPEWNRGVKAARVEEALGCNESTVAQTLEWRFLALRGAMHLRLRQSVDAAARCITTRLLRGTMMRSFGSKVVVESCGPGSCQLSMELYMHPSIAVPPGVRPFVGQQVRRQLHSVLTDLKAHVDARAGASGGGSSSDGGGASGSDGGGSATPSPCPSRSPSPPASSRASSVL</sequence>
<gene>
    <name evidence="2" type="ORF">Rsub_10289</name>
</gene>
<evidence type="ECO:0000313" key="2">
    <source>
        <dbReference type="EMBL" id="GBF98061.1"/>
    </source>
</evidence>